<evidence type="ECO:0000259" key="1">
    <source>
        <dbReference type="Pfam" id="PF13723"/>
    </source>
</evidence>
<comment type="caution">
    <text evidence="2">The sequence shown here is derived from an EMBL/GenBank/DDBJ whole genome shotgun (WGS) entry which is preliminary data.</text>
</comment>
<feature type="domain" description="Beta-ketoacyl synthase-like N-terminal" evidence="1">
    <location>
        <begin position="35"/>
        <end position="162"/>
    </location>
</feature>
<dbReference type="Pfam" id="PF13723">
    <property type="entry name" value="Ketoacyl-synt_2"/>
    <property type="match status" value="1"/>
</dbReference>
<reference evidence="2" key="1">
    <citation type="submission" date="2021-01" db="EMBL/GenBank/DDBJ databases">
        <title>Marivirga aurantiaca sp. nov., isolated from intertidal surface sediments.</title>
        <authorList>
            <person name="Zhang M."/>
        </authorList>
    </citation>
    <scope>NUCLEOTIDE SEQUENCE</scope>
    <source>
        <strain evidence="2">S37H4</strain>
    </source>
</reference>
<evidence type="ECO:0000313" key="3">
    <source>
        <dbReference type="Proteomes" id="UP000611723"/>
    </source>
</evidence>
<dbReference type="InterPro" id="IPR016039">
    <property type="entry name" value="Thiolase-like"/>
</dbReference>
<sequence>MYIQQAFLVNTEWSSDAQAFQVMGMDFSSFYNENQIRRMNKINKIGLFGALNCNRSSGDINFDAIVLGTGFGGADSSDQFLESIVMEKPKSPSLFIQSLHSTLTSHIAIALKCNGYTITHINKGAAFENVLTDSMLLLNESPDHQVLIGGVDILSEQKYNLVHSHTISKSLTAPETKIPKLGEGGAFFHLSSQSNAGSLGKILAHKSFLKNDSDMLKNEIKASLSKENISLSNLGILLGCESEDEETKEFFAPIMEQLEDINQLIYYKDYCGEFPTSTSFGMWLGTSREETPVSIDPEVSHILVINQFDQTYLSYVLIELIK</sequence>
<dbReference type="GO" id="GO:0016746">
    <property type="term" value="F:acyltransferase activity"/>
    <property type="evidence" value="ECO:0007669"/>
    <property type="project" value="InterPro"/>
</dbReference>
<dbReference type="AlphaFoldDB" id="A0A934WYP6"/>
<keyword evidence="3" id="KW-1185">Reference proteome</keyword>
<name>A0A934WYP6_9BACT</name>
<organism evidence="2 3">
    <name type="scientific">Marivirga aurantiaca</name>
    <dbReference type="NCBI Taxonomy" id="2802615"/>
    <lineage>
        <taxon>Bacteria</taxon>
        <taxon>Pseudomonadati</taxon>
        <taxon>Bacteroidota</taxon>
        <taxon>Cytophagia</taxon>
        <taxon>Cytophagales</taxon>
        <taxon>Marivirgaceae</taxon>
        <taxon>Marivirga</taxon>
    </lineage>
</organism>
<protein>
    <submittedName>
        <fullName evidence="2">Beta-ketoacyl synthase chain length factor</fullName>
    </submittedName>
</protein>
<accession>A0A934WYP6</accession>
<dbReference type="EMBL" id="JAEQBW010000003">
    <property type="protein sequence ID" value="MBK6265312.1"/>
    <property type="molecule type" value="Genomic_DNA"/>
</dbReference>
<dbReference type="RefSeq" id="WP_201430980.1">
    <property type="nucleotide sequence ID" value="NZ_JAEQBW010000003.1"/>
</dbReference>
<gene>
    <name evidence="2" type="ORF">JKA74_09690</name>
</gene>
<proteinExistence type="predicted"/>
<dbReference type="Proteomes" id="UP000611723">
    <property type="component" value="Unassembled WGS sequence"/>
</dbReference>
<dbReference type="SUPFAM" id="SSF53901">
    <property type="entry name" value="Thiolase-like"/>
    <property type="match status" value="1"/>
</dbReference>
<dbReference type="InterPro" id="IPR014030">
    <property type="entry name" value="Ketoacyl_synth_N"/>
</dbReference>
<evidence type="ECO:0000313" key="2">
    <source>
        <dbReference type="EMBL" id="MBK6265312.1"/>
    </source>
</evidence>